<dbReference type="PANTHER" id="PTHR43462:SF1">
    <property type="entry name" value="ALANYL-TRNA EDITING PROTEIN AARSD1"/>
    <property type="match status" value="1"/>
</dbReference>
<dbReference type="STRING" id="1121266.SAMN02745883_00322"/>
<keyword evidence="7" id="KW-0030">Aminoacyl-tRNA synthetase</keyword>
<evidence type="ECO:0000256" key="5">
    <source>
        <dbReference type="SAM" id="Coils"/>
    </source>
</evidence>
<dbReference type="InterPro" id="IPR051335">
    <property type="entry name" value="Alanyl-tRNA_Editing_Enzymes"/>
</dbReference>
<dbReference type="GO" id="GO:0003676">
    <property type="term" value="F:nucleic acid binding"/>
    <property type="evidence" value="ECO:0007669"/>
    <property type="project" value="InterPro"/>
</dbReference>
<dbReference type="InterPro" id="IPR018163">
    <property type="entry name" value="Thr/Ala-tRNA-synth_IIc_edit"/>
</dbReference>
<dbReference type="PROSITE" id="PS50860">
    <property type="entry name" value="AA_TRNA_LIGASE_II_ALA"/>
    <property type="match status" value="1"/>
</dbReference>
<dbReference type="GO" id="GO:0005737">
    <property type="term" value="C:cytoplasm"/>
    <property type="evidence" value="ECO:0007669"/>
    <property type="project" value="UniProtKB-SubCell"/>
</dbReference>
<dbReference type="Gene3D" id="2.40.30.130">
    <property type="match status" value="1"/>
</dbReference>
<dbReference type="GO" id="GO:0046872">
    <property type="term" value="F:metal ion binding"/>
    <property type="evidence" value="ECO:0007669"/>
    <property type="project" value="UniProtKB-KW"/>
</dbReference>
<keyword evidence="5" id="KW-0175">Coiled coil</keyword>
<dbReference type="InterPro" id="IPR009000">
    <property type="entry name" value="Transl_B-barrel_sf"/>
</dbReference>
<accession>A0A1M6LS91</accession>
<feature type="domain" description="Alanyl-transfer RNA synthetases family profile" evidence="6">
    <location>
        <begin position="1"/>
        <end position="235"/>
    </location>
</feature>
<dbReference type="Pfam" id="PF02272">
    <property type="entry name" value="DHHA1"/>
    <property type="match status" value="1"/>
</dbReference>
<dbReference type="Gene3D" id="3.10.310.40">
    <property type="match status" value="1"/>
</dbReference>
<dbReference type="InterPro" id="IPR003156">
    <property type="entry name" value="DHHA1_dom"/>
</dbReference>
<dbReference type="RefSeq" id="WP_072965627.1">
    <property type="nucleotide sequence ID" value="NZ_FRAJ01000003.1"/>
</dbReference>
<evidence type="ECO:0000313" key="8">
    <source>
        <dbReference type="Proteomes" id="UP000184082"/>
    </source>
</evidence>
<keyword evidence="7" id="KW-0436">Ligase</keyword>
<reference evidence="7 8" key="1">
    <citation type="submission" date="2016-11" db="EMBL/GenBank/DDBJ databases">
        <authorList>
            <person name="Jaros S."/>
            <person name="Januszkiewicz K."/>
            <person name="Wedrychowicz H."/>
        </authorList>
    </citation>
    <scope>NUCLEOTIDE SEQUENCE [LARGE SCALE GENOMIC DNA]</scope>
    <source>
        <strain evidence="7 8">DSM 14501</strain>
    </source>
</reference>
<dbReference type="EMBL" id="FRAJ01000003">
    <property type="protein sequence ID" value="SHJ73962.1"/>
    <property type="molecule type" value="Genomic_DNA"/>
</dbReference>
<keyword evidence="3" id="KW-0479">Metal-binding</keyword>
<proteinExistence type="predicted"/>
<dbReference type="GO" id="GO:0005524">
    <property type="term" value="F:ATP binding"/>
    <property type="evidence" value="ECO:0007669"/>
    <property type="project" value="InterPro"/>
</dbReference>
<dbReference type="InterPro" id="IPR012947">
    <property type="entry name" value="tRNA_SAD"/>
</dbReference>
<dbReference type="SMART" id="SM00863">
    <property type="entry name" value="tRNA_SAD"/>
    <property type="match status" value="1"/>
</dbReference>
<dbReference type="Pfam" id="PF07973">
    <property type="entry name" value="tRNA_SAD"/>
    <property type="match status" value="1"/>
</dbReference>
<protein>
    <submittedName>
        <fullName evidence="7">Alanyl-tRNA synthetase</fullName>
    </submittedName>
</protein>
<dbReference type="SUPFAM" id="SSF55186">
    <property type="entry name" value="ThrRS/AlaRS common domain"/>
    <property type="match status" value="1"/>
</dbReference>
<dbReference type="GO" id="GO:0002161">
    <property type="term" value="F:aminoacyl-tRNA deacylase activity"/>
    <property type="evidence" value="ECO:0007669"/>
    <property type="project" value="UniProtKB-ARBA"/>
</dbReference>
<name>A0A1M6LS91_9FIRM</name>
<evidence type="ECO:0000256" key="2">
    <source>
        <dbReference type="ARBA" id="ARBA00004496"/>
    </source>
</evidence>
<keyword evidence="8" id="KW-1185">Reference proteome</keyword>
<evidence type="ECO:0000313" key="7">
    <source>
        <dbReference type="EMBL" id="SHJ73962.1"/>
    </source>
</evidence>
<sequence length="402" mass="45989">MSKKLFYKNPYIKEFTANINHIIEKKEEFHVELNQTAFFPEGGGQPSDKGYIDDIPVSHVYEKDNKIYHVLNRLPSKLENVKCIIDWQTRFDHMQQHLGQHILSSAFEKLHDVQTIGFHLGSEYVTIDIDKQLSKNDIKKVEYFANQIVFNDLPVSAIYPSNDELNKLPLRKKPSVTENIRIVKIDDFDFSPCCGTHPNRTGEVGLIKIRKFENYKGGLRIEFVCGNRALKDYYLKNEITNTISSLLSVKDIEIIEAANKIIEENTKLKKELKDIKEKLLNFEAVDFYKKSSIINDIRIIKYIFEKRNFNEVKTLSNILSNNPKTIVLFGISNTDKAQLIYSRSKDLDKINISEILKSSLNLIDGKGGGSQFAAQGGGKLSNNINAALNHGYNKIIEILKSL</sequence>
<evidence type="ECO:0000256" key="1">
    <source>
        <dbReference type="ARBA" id="ARBA00001947"/>
    </source>
</evidence>
<dbReference type="Proteomes" id="UP000184082">
    <property type="component" value="Unassembled WGS sequence"/>
</dbReference>
<gene>
    <name evidence="7" type="ORF">SAMN02745883_00322</name>
</gene>
<evidence type="ECO:0000259" key="6">
    <source>
        <dbReference type="PROSITE" id="PS50860"/>
    </source>
</evidence>
<dbReference type="SUPFAM" id="SSF50447">
    <property type="entry name" value="Translation proteins"/>
    <property type="match status" value="1"/>
</dbReference>
<comment type="subcellular location">
    <subcellularLocation>
        <location evidence="2">Cytoplasm</location>
    </subcellularLocation>
</comment>
<comment type="cofactor">
    <cofactor evidence="1">
        <name>Zn(2+)</name>
        <dbReference type="ChEBI" id="CHEBI:29105"/>
    </cofactor>
</comment>
<dbReference type="AlphaFoldDB" id="A0A1M6LS91"/>
<dbReference type="GO" id="GO:0004813">
    <property type="term" value="F:alanine-tRNA ligase activity"/>
    <property type="evidence" value="ECO:0007669"/>
    <property type="project" value="InterPro"/>
</dbReference>
<dbReference type="PANTHER" id="PTHR43462">
    <property type="entry name" value="ALANYL-TRNA EDITING PROTEIN"/>
    <property type="match status" value="1"/>
</dbReference>
<evidence type="ECO:0000256" key="4">
    <source>
        <dbReference type="ARBA" id="ARBA00022833"/>
    </source>
</evidence>
<organism evidence="7 8">
    <name type="scientific">Caminicella sporogenes DSM 14501</name>
    <dbReference type="NCBI Taxonomy" id="1121266"/>
    <lineage>
        <taxon>Bacteria</taxon>
        <taxon>Bacillati</taxon>
        <taxon>Bacillota</taxon>
        <taxon>Clostridia</taxon>
        <taxon>Peptostreptococcales</taxon>
        <taxon>Caminicellaceae</taxon>
        <taxon>Caminicella</taxon>
    </lineage>
</organism>
<feature type="coiled-coil region" evidence="5">
    <location>
        <begin position="258"/>
        <end position="285"/>
    </location>
</feature>
<evidence type="ECO:0000256" key="3">
    <source>
        <dbReference type="ARBA" id="ARBA00022723"/>
    </source>
</evidence>
<dbReference type="InterPro" id="IPR018165">
    <property type="entry name" value="Ala-tRNA-synth_IIc_core"/>
</dbReference>
<dbReference type="GO" id="GO:0006419">
    <property type="term" value="P:alanyl-tRNA aminoacylation"/>
    <property type="evidence" value="ECO:0007669"/>
    <property type="project" value="InterPro"/>
</dbReference>
<dbReference type="Gene3D" id="3.30.980.10">
    <property type="entry name" value="Threonyl-trna Synthetase, Chain A, domain 2"/>
    <property type="match status" value="1"/>
</dbReference>
<keyword evidence="4" id="KW-0862">Zinc</keyword>